<feature type="transmembrane region" description="Helical" evidence="1">
    <location>
        <begin position="240"/>
        <end position="259"/>
    </location>
</feature>
<gene>
    <name evidence="2" type="ORF">ACFFV7_04895</name>
</gene>
<proteinExistence type="predicted"/>
<feature type="transmembrane region" description="Helical" evidence="1">
    <location>
        <begin position="193"/>
        <end position="220"/>
    </location>
</feature>
<name>A0ABV5I7T5_9ACTN</name>
<comment type="caution">
    <text evidence="2">The sequence shown here is derived from an EMBL/GenBank/DDBJ whole genome shotgun (WGS) entry which is preliminary data.</text>
</comment>
<keyword evidence="1" id="KW-0472">Membrane</keyword>
<feature type="transmembrane region" description="Helical" evidence="1">
    <location>
        <begin position="99"/>
        <end position="117"/>
    </location>
</feature>
<evidence type="ECO:0000313" key="2">
    <source>
        <dbReference type="EMBL" id="MFB9200521.1"/>
    </source>
</evidence>
<organism evidence="2 3">
    <name type="scientific">Nonomuraea spiralis</name>
    <dbReference type="NCBI Taxonomy" id="46182"/>
    <lineage>
        <taxon>Bacteria</taxon>
        <taxon>Bacillati</taxon>
        <taxon>Actinomycetota</taxon>
        <taxon>Actinomycetes</taxon>
        <taxon>Streptosporangiales</taxon>
        <taxon>Streptosporangiaceae</taxon>
        <taxon>Nonomuraea</taxon>
    </lineage>
</organism>
<sequence length="265" mass="27535">MRLQRMQIAALAVLAAVVVLALAPLPVLPYTAGFAPHWVTVLAAVLGAVFVVRPRPAGLLPALLLLWSAGGLVLDAFRAFFAVTGIPAGEFARVDWPGMALRGLSLAGCALLGALVLPRVRVPGGAWLGYTAFAVGFVYPLAKLYWSAGGTLLRPAGYGEGFPYGELIMLVIGAVGSLALVQRWGRSLPRRLVLAGGWTGAAMLTTMGAMSVLGTFAQLLGITRGPVPLSDPATVVTVGVVYGSWLLFGLAVAGATLSYQRTTPR</sequence>
<protein>
    <submittedName>
        <fullName evidence="2">Uncharacterized protein</fullName>
    </submittedName>
</protein>
<dbReference type="Proteomes" id="UP001589647">
    <property type="component" value="Unassembled WGS sequence"/>
</dbReference>
<feature type="transmembrane region" description="Helical" evidence="1">
    <location>
        <begin position="34"/>
        <end position="52"/>
    </location>
</feature>
<accession>A0ABV5I7T5</accession>
<evidence type="ECO:0000256" key="1">
    <source>
        <dbReference type="SAM" id="Phobius"/>
    </source>
</evidence>
<feature type="transmembrane region" description="Helical" evidence="1">
    <location>
        <begin position="124"/>
        <end position="142"/>
    </location>
</feature>
<evidence type="ECO:0000313" key="3">
    <source>
        <dbReference type="Proteomes" id="UP001589647"/>
    </source>
</evidence>
<dbReference type="EMBL" id="JBHMEI010000002">
    <property type="protein sequence ID" value="MFB9200521.1"/>
    <property type="molecule type" value="Genomic_DNA"/>
</dbReference>
<feature type="transmembrane region" description="Helical" evidence="1">
    <location>
        <begin position="64"/>
        <end position="87"/>
    </location>
</feature>
<keyword evidence="3" id="KW-1185">Reference proteome</keyword>
<dbReference type="RefSeq" id="WP_189650496.1">
    <property type="nucleotide sequence ID" value="NZ_BMRC01000014.1"/>
</dbReference>
<feature type="transmembrane region" description="Helical" evidence="1">
    <location>
        <begin position="162"/>
        <end position="181"/>
    </location>
</feature>
<reference evidence="2 3" key="1">
    <citation type="submission" date="2024-09" db="EMBL/GenBank/DDBJ databases">
        <authorList>
            <person name="Sun Q."/>
            <person name="Mori K."/>
        </authorList>
    </citation>
    <scope>NUCLEOTIDE SEQUENCE [LARGE SCALE GENOMIC DNA]</scope>
    <source>
        <strain evidence="2 3">CCM 3426</strain>
    </source>
</reference>
<keyword evidence="1" id="KW-1133">Transmembrane helix</keyword>
<keyword evidence="1" id="KW-0812">Transmembrane</keyword>